<dbReference type="PROSITE" id="PS00018">
    <property type="entry name" value="EF_HAND_1"/>
    <property type="match status" value="1"/>
</dbReference>
<proteinExistence type="predicted"/>
<organism evidence="1 2">
    <name type="scientific">Wenzhouxiangella marina</name>
    <dbReference type="NCBI Taxonomy" id="1579979"/>
    <lineage>
        <taxon>Bacteria</taxon>
        <taxon>Pseudomonadati</taxon>
        <taxon>Pseudomonadota</taxon>
        <taxon>Gammaproteobacteria</taxon>
        <taxon>Chromatiales</taxon>
        <taxon>Wenzhouxiangellaceae</taxon>
        <taxon>Wenzhouxiangella</taxon>
    </lineage>
</organism>
<keyword evidence="2" id="KW-1185">Reference proteome</keyword>
<dbReference type="EMBL" id="CP012154">
    <property type="protein sequence ID" value="AKS41052.1"/>
    <property type="molecule type" value="Genomic_DNA"/>
</dbReference>
<accession>A0A0K0XTV2</accession>
<dbReference type="AlphaFoldDB" id="A0A0K0XTV2"/>
<dbReference type="KEGG" id="wma:WM2015_671"/>
<dbReference type="Proteomes" id="UP000066624">
    <property type="component" value="Chromosome"/>
</dbReference>
<reference evidence="1 2" key="1">
    <citation type="submission" date="2015-07" db="EMBL/GenBank/DDBJ databases">
        <authorList>
            <person name="Noorani M."/>
        </authorList>
    </citation>
    <scope>NUCLEOTIDE SEQUENCE [LARGE SCALE GENOMIC DNA]</scope>
    <source>
        <strain evidence="1 2">KCTC 42284</strain>
    </source>
</reference>
<dbReference type="OrthoDB" id="5801137at2"/>
<sequence>MKHENRHGTSRPAQAVKTLLAGVAMSALLGLSINAQAQTCTVGNWDAATGVSDADTGTQDTGATSNRRFGGPCGLRVPVAGAPAFVTDNSPTAEGTYIARFYGFFDSAGASPVVVFAAADGTDTDQVQVWYNVPTANDLTMRVFRAGGSDDLTFADVGTGWHSVELVWEAAAAADVRFSVNGAADLTVTADTSGITLASAHLGNVDGAGGGTSMDFDAFDSRRISRPGRLCPGLTDEARAVLPGDTGVRLAVTDALAIFNEFATNGNSPAAGMPDFDENGSVNPTDVIGVFNAFATNQNECGVNIL</sequence>
<dbReference type="RefSeq" id="WP_049724718.1">
    <property type="nucleotide sequence ID" value="NZ_CP012154.1"/>
</dbReference>
<evidence type="ECO:0000313" key="2">
    <source>
        <dbReference type="Proteomes" id="UP000066624"/>
    </source>
</evidence>
<name>A0A0K0XTV2_9GAMM</name>
<dbReference type="InterPro" id="IPR018247">
    <property type="entry name" value="EF_Hand_1_Ca_BS"/>
</dbReference>
<evidence type="ECO:0000313" key="1">
    <source>
        <dbReference type="EMBL" id="AKS41052.1"/>
    </source>
</evidence>
<protein>
    <submittedName>
        <fullName evidence="1">Uncharacterized protein</fullName>
    </submittedName>
</protein>
<gene>
    <name evidence="1" type="ORF">WM2015_671</name>
</gene>